<evidence type="ECO:0000313" key="4">
    <source>
        <dbReference type="Proteomes" id="UP000824179"/>
    </source>
</evidence>
<organism evidence="3 4">
    <name type="scientific">Candidatus Coproplasma stercoripullorum</name>
    <dbReference type="NCBI Taxonomy" id="2840751"/>
    <lineage>
        <taxon>Bacteria</taxon>
        <taxon>Bacillati</taxon>
        <taxon>Bacillota</taxon>
        <taxon>Clostridia</taxon>
        <taxon>Eubacteriales</taxon>
        <taxon>Candidatus Coproplasma</taxon>
    </lineage>
</organism>
<dbReference type="EMBL" id="DVHB01000113">
    <property type="protein sequence ID" value="HIR40030.1"/>
    <property type="molecule type" value="Genomic_DNA"/>
</dbReference>
<name>A0A9D1AH98_9FIRM</name>
<dbReference type="AlphaFoldDB" id="A0A9D1AH98"/>
<protein>
    <submittedName>
        <fullName evidence="3">Uncharacterized protein</fullName>
    </submittedName>
</protein>
<accession>A0A9D1AH98</accession>
<evidence type="ECO:0000313" key="3">
    <source>
        <dbReference type="EMBL" id="HIR40030.1"/>
    </source>
</evidence>
<feature type="region of interest" description="Disordered" evidence="1">
    <location>
        <begin position="189"/>
        <end position="209"/>
    </location>
</feature>
<gene>
    <name evidence="3" type="ORF">IAB90_06595</name>
</gene>
<evidence type="ECO:0000256" key="2">
    <source>
        <dbReference type="SAM" id="SignalP"/>
    </source>
</evidence>
<feature type="chain" id="PRO_5039554900" evidence="2">
    <location>
        <begin position="24"/>
        <end position="742"/>
    </location>
</feature>
<reference evidence="3" key="2">
    <citation type="journal article" date="2021" name="PeerJ">
        <title>Extensive microbial diversity within the chicken gut microbiome revealed by metagenomics and culture.</title>
        <authorList>
            <person name="Gilroy R."/>
            <person name="Ravi A."/>
            <person name="Getino M."/>
            <person name="Pursley I."/>
            <person name="Horton D.L."/>
            <person name="Alikhan N.F."/>
            <person name="Baker D."/>
            <person name="Gharbi K."/>
            <person name="Hall N."/>
            <person name="Watson M."/>
            <person name="Adriaenssens E.M."/>
            <person name="Foster-Nyarko E."/>
            <person name="Jarju S."/>
            <person name="Secka A."/>
            <person name="Antonio M."/>
            <person name="Oren A."/>
            <person name="Chaudhuri R.R."/>
            <person name="La Ragione R."/>
            <person name="Hildebrand F."/>
            <person name="Pallen M.J."/>
        </authorList>
    </citation>
    <scope>NUCLEOTIDE SEQUENCE</scope>
    <source>
        <strain evidence="3">ChiW25-3613</strain>
    </source>
</reference>
<reference evidence="3" key="1">
    <citation type="submission" date="2020-10" db="EMBL/GenBank/DDBJ databases">
        <authorList>
            <person name="Gilroy R."/>
        </authorList>
    </citation>
    <scope>NUCLEOTIDE SEQUENCE</scope>
    <source>
        <strain evidence="3">ChiW25-3613</strain>
    </source>
</reference>
<sequence>MKKRTKILSLVTAGAITCSVSLAGCSLVSTLSQADMEQVIAEVNISESENLSSDLSAYTGAIGSGTTILKRELVAYFLNAGSSLVQNGSTYGEAFETLAETLVNNAVLVQYATLVTLKDMAEDASFTEFSDAAGAVAWFNGFETDVERYEALLDYQESIDEYEGEDNVDYVLLTQYTLMSSLNESIDSYEESNLDSEHDHGTSSATVPTGVDTEVDNFYPVDSDGNLDYGIYTGYGDYLLSDSGIYSEDALEGTTMWSRRQAYNSLIQVLDANYLITEDDDIRDVWSLSYVQSDYLNLLRQQMLSNYYDLYEKELEASIEANSYAYVSDRYEELVAQQTANYSSSVSNLETAMSSLSDTSFILYSPDTDNGNKFGYVYNILLPFSSQQNVQLTSLSSQLANDVITEDQYYQYRNNILGNITTSDQRSAWFNGGVDYSFDASDSGLDYYNGGDSDRDILFFEDNLTNTERYQTLEKYYGMYTYNGTAVKNSDDSYTLIPNNLTIDDMLGEFSGYLEFVLGDNVVDYGYWSEDGSFTSSDGAAYYGNTVFTDDNDEIDYSKFMYAYGKVDLGTFVASDLMNENSDYYKAMSIVNELQYAYTTDTGILSRYVGYDIGAYTTDFIKEFEYAAQYAIKEGGVGSFAVCAGDYGWHLIYVTYVLEPGEDGEIYDVDWSRINTEGTFEYNFYDMLKSSDLENASTRLQSDILQNLYQLDSSVLLYEDRYSDLTSLTTGSSSSSDSTTTS</sequence>
<feature type="signal peptide" evidence="2">
    <location>
        <begin position="1"/>
        <end position="23"/>
    </location>
</feature>
<comment type="caution">
    <text evidence="3">The sequence shown here is derived from an EMBL/GenBank/DDBJ whole genome shotgun (WGS) entry which is preliminary data.</text>
</comment>
<evidence type="ECO:0000256" key="1">
    <source>
        <dbReference type="SAM" id="MobiDB-lite"/>
    </source>
</evidence>
<dbReference type="Proteomes" id="UP000824179">
    <property type="component" value="Unassembled WGS sequence"/>
</dbReference>
<keyword evidence="2" id="KW-0732">Signal</keyword>
<proteinExistence type="predicted"/>
<dbReference type="PROSITE" id="PS51257">
    <property type="entry name" value="PROKAR_LIPOPROTEIN"/>
    <property type="match status" value="1"/>
</dbReference>